<accession>A0ACD3SNG7</accession>
<reference evidence="1" key="1">
    <citation type="submission" date="2019-05" db="EMBL/GenBank/DDBJ databases">
        <title>Revised genome assembly of Burkholderiaceae (previously Ralstonia) sp. PBA.</title>
        <authorList>
            <person name="Gan H.M."/>
        </authorList>
    </citation>
    <scope>NUCLEOTIDE SEQUENCE</scope>
    <source>
        <strain evidence="1">PBA</strain>
    </source>
</reference>
<evidence type="ECO:0000313" key="1">
    <source>
        <dbReference type="EMBL" id="TMS57776.1"/>
    </source>
</evidence>
<comment type="caution">
    <text evidence="1">The sequence shown here is derived from an EMBL/GenBank/DDBJ whole genome shotgun (WGS) entry which is preliminary data.</text>
</comment>
<evidence type="ECO:0000313" key="2">
    <source>
        <dbReference type="Proteomes" id="UP000004277"/>
    </source>
</evidence>
<keyword evidence="2" id="KW-1185">Reference proteome</keyword>
<dbReference type="Proteomes" id="UP000004277">
    <property type="component" value="Unassembled WGS sequence"/>
</dbReference>
<protein>
    <submittedName>
        <fullName evidence="1">Pilus assembly protein</fullName>
    </submittedName>
</protein>
<name>A0ACD3SNG7_9BURK</name>
<sequence length="131" mass="13535">MELALALPVLLAVVLGIIFYGLVFVIQQALTMAAMEGSRAALQFQPTLTARVSAAEATARGALPSFISNRMASGDVAATSAPCTAPAGFQCVTVQLRFNLTGGATPFLPNIVFVPLPAQLQARATSQLGTD</sequence>
<organism evidence="1 2">
    <name type="scientific">Imbroritus primus</name>
    <dbReference type="NCBI Taxonomy" id="3058603"/>
    <lineage>
        <taxon>Bacteria</taxon>
        <taxon>Pseudomonadati</taxon>
        <taxon>Pseudomonadota</taxon>
        <taxon>Betaproteobacteria</taxon>
        <taxon>Burkholderiales</taxon>
        <taxon>Burkholderiaceae</taxon>
        <taxon>Imbroritus</taxon>
    </lineage>
</organism>
<gene>
    <name evidence="1" type="ORF">MW7_011085</name>
</gene>
<proteinExistence type="predicted"/>
<dbReference type="EMBL" id="AKCV02000020">
    <property type="protein sequence ID" value="TMS57776.1"/>
    <property type="molecule type" value="Genomic_DNA"/>
</dbReference>